<evidence type="ECO:0000313" key="2">
    <source>
        <dbReference type="EMBL" id="OGL74998.1"/>
    </source>
</evidence>
<dbReference type="Proteomes" id="UP000177088">
    <property type="component" value="Unassembled WGS sequence"/>
</dbReference>
<feature type="chain" id="PRO_5009533011" evidence="1">
    <location>
        <begin position="30"/>
        <end position="955"/>
    </location>
</feature>
<keyword evidence="1" id="KW-0732">Signal</keyword>
<comment type="caution">
    <text evidence="2">The sequence shown here is derived from an EMBL/GenBank/DDBJ whole genome shotgun (WGS) entry which is preliminary data.</text>
</comment>
<accession>A0A1F7UB44</accession>
<gene>
    <name evidence="2" type="ORF">A3C96_00045</name>
</gene>
<reference evidence="2 3" key="1">
    <citation type="journal article" date="2016" name="Nat. Commun.">
        <title>Thousands of microbial genomes shed light on interconnected biogeochemical processes in an aquifer system.</title>
        <authorList>
            <person name="Anantharaman K."/>
            <person name="Brown C.T."/>
            <person name="Hug L.A."/>
            <person name="Sharon I."/>
            <person name="Castelle C.J."/>
            <person name="Probst A.J."/>
            <person name="Thomas B.C."/>
            <person name="Singh A."/>
            <person name="Wilkins M.J."/>
            <person name="Karaoz U."/>
            <person name="Brodie E.L."/>
            <person name="Williams K.H."/>
            <person name="Hubbard S.S."/>
            <person name="Banfield J.F."/>
        </authorList>
    </citation>
    <scope>NUCLEOTIDE SEQUENCE [LARGE SCALE GENOMIC DNA]</scope>
</reference>
<organism evidence="2 3">
    <name type="scientific">Candidatus Uhrbacteria bacterium RIFCSPHIGHO2_02_FULL_60_10</name>
    <dbReference type="NCBI Taxonomy" id="1802392"/>
    <lineage>
        <taxon>Bacteria</taxon>
        <taxon>Candidatus Uhriibacteriota</taxon>
    </lineage>
</organism>
<dbReference type="EMBL" id="MGEA01000004">
    <property type="protein sequence ID" value="OGL74998.1"/>
    <property type="molecule type" value="Genomic_DNA"/>
</dbReference>
<dbReference type="AlphaFoldDB" id="A0A1F7UB44"/>
<proteinExistence type="predicted"/>
<protein>
    <submittedName>
        <fullName evidence="2">Uncharacterized protein</fullName>
    </submittedName>
</protein>
<feature type="signal peptide" evidence="1">
    <location>
        <begin position="1"/>
        <end position="29"/>
    </location>
</feature>
<evidence type="ECO:0000256" key="1">
    <source>
        <dbReference type="SAM" id="SignalP"/>
    </source>
</evidence>
<evidence type="ECO:0000313" key="3">
    <source>
        <dbReference type="Proteomes" id="UP000177088"/>
    </source>
</evidence>
<name>A0A1F7UB44_9BACT</name>
<sequence length="955" mass="100661">MPNVSRFFGPVLASAALAVYFWLPTPTLAALAPGDLVKLADDGNPATTADSAVYYHGADGKRYVFPNSQTYFTWYADFSRVTIVSGAEMAALPIGGNITYRPGTRLVKIVSDPNVYAVEPNGTLRWIQSEAVALALYGEGWNRRIDDIPDAFFFNYKQGDPLAAAVYPTGSVVKRTSDGAYYYIDGRNKRKLPTAEVRTGLRFEEKDVLTASGDLADYPDGTEISATETALGDTAQKNLVAAPATPTFSVRVPASSFIAVGGDATLLEVHIASAAAVTVRKMTVRLDATTGAGAEAASDTDLGGLVYGNNAQPNFQLLRFINVEGNEPFGRRELNLNVVQDQSQTLVFTGSLPVAANRDNVVYFKAQLNKLLPANEKYKATLVMAGTEVTSEAGGLVVAEPATELASPELTSLSLALKVESSGNPGSKTYVRGAKGADIAGLTFKATIQAPNVIKAVTFQGYVDNEGLSNFLPGSDSDGGMVTTVRDLVSSVSLYDTAGALVGGPVPISLTGQAAFTGLNFYIPAGQSAVLILRGDISSTVELGTVPDKITFDVENADQDLVVVDERGNSVLASGHQPNGGPKAGAFTTVKKNGTVGFGWAGVTATVLAGREELLGTFSADAKDDQFELRNLTFRQVGGPAKTASEVRLSYVAANGQTVDKILSWANDTVTFSNLNVALPRDKKTEFKLYVKLLAKDAGAVYNESVKVQFSASGPMEWRGLSDGQVYGESALGSADFPLANAASNLTVRYSSLTASVATDVPGAAYHDNNSPVLRFFLKADPAGAVRFAKFAFKLAPDDANTPGTRSDALELWPEVNGDFQEDDGVASLYRVYPGGTEKTLIAEGGNGHINYSHVHGGVKDTTPSGTVSAPGDYGLLEYAFNDGDEFFIPAGVTANFELQLNTSAIASDKDHKVTAELLGGTDFVWTDIPMGAYTPLTGSQAAGIPLSGSVDVKI</sequence>